<dbReference type="AlphaFoldDB" id="A0A4Z1G1K5"/>
<name>A0A4Z1G1K5_9HELO</name>
<dbReference type="Proteomes" id="UP000297910">
    <property type="component" value="Unassembled WGS sequence"/>
</dbReference>
<protein>
    <submittedName>
        <fullName evidence="1">Uncharacterized protein</fullName>
    </submittedName>
</protein>
<proteinExistence type="predicted"/>
<evidence type="ECO:0000313" key="1">
    <source>
        <dbReference type="EMBL" id="TGO29410.1"/>
    </source>
</evidence>
<gene>
    <name evidence="1" type="ORF">BPAE_0015g00540</name>
</gene>
<evidence type="ECO:0000313" key="2">
    <source>
        <dbReference type="Proteomes" id="UP000297910"/>
    </source>
</evidence>
<organism evidence="1 2">
    <name type="scientific">Botrytis paeoniae</name>
    <dbReference type="NCBI Taxonomy" id="278948"/>
    <lineage>
        <taxon>Eukaryota</taxon>
        <taxon>Fungi</taxon>
        <taxon>Dikarya</taxon>
        <taxon>Ascomycota</taxon>
        <taxon>Pezizomycotina</taxon>
        <taxon>Leotiomycetes</taxon>
        <taxon>Helotiales</taxon>
        <taxon>Sclerotiniaceae</taxon>
        <taxon>Botrytis</taxon>
    </lineage>
</organism>
<comment type="caution">
    <text evidence="1">The sequence shown here is derived from an EMBL/GenBank/DDBJ whole genome shotgun (WGS) entry which is preliminary data.</text>
</comment>
<reference evidence="1 2" key="1">
    <citation type="submission" date="2017-12" db="EMBL/GenBank/DDBJ databases">
        <title>Comparative genomics of Botrytis spp.</title>
        <authorList>
            <person name="Valero-Jimenez C.A."/>
            <person name="Tapia P."/>
            <person name="Veloso J."/>
            <person name="Silva-Moreno E."/>
            <person name="Staats M."/>
            <person name="Valdes J.H."/>
            <person name="Van Kan J.A.L."/>
        </authorList>
    </citation>
    <scope>NUCLEOTIDE SEQUENCE [LARGE SCALE GENOMIC DNA]</scope>
    <source>
        <strain evidence="1 2">Bp0003</strain>
    </source>
</reference>
<accession>A0A4Z1G1K5</accession>
<sequence>MGIKTLEKHQKSTPLLCEQSTFVKDQTDQVILAADRLKNKVSIFHYSRVFANTKSSRWPLSSSTCWPLDWGNSMPF</sequence>
<dbReference type="EMBL" id="PQXI01000015">
    <property type="protein sequence ID" value="TGO29410.1"/>
    <property type="molecule type" value="Genomic_DNA"/>
</dbReference>
<keyword evidence="2" id="KW-1185">Reference proteome</keyword>